<dbReference type="AlphaFoldDB" id="A0A9W8C9G4"/>
<feature type="domain" description="Peptidase S1" evidence="11">
    <location>
        <begin position="749"/>
        <end position="1046"/>
    </location>
</feature>
<evidence type="ECO:0000259" key="12">
    <source>
        <dbReference type="PROSITE" id="PS50923"/>
    </source>
</evidence>
<feature type="domain" description="Sushi" evidence="12">
    <location>
        <begin position="279"/>
        <end position="338"/>
    </location>
</feature>
<dbReference type="InterPro" id="IPR000436">
    <property type="entry name" value="Sushi_SCR_CCP_dom"/>
</dbReference>
<dbReference type="SMART" id="SM00032">
    <property type="entry name" value="CCP"/>
    <property type="match status" value="4"/>
</dbReference>
<dbReference type="Gene3D" id="2.40.10.10">
    <property type="entry name" value="Trypsin-like serine proteases"/>
    <property type="match status" value="2"/>
</dbReference>
<dbReference type="PROSITE" id="PS50923">
    <property type="entry name" value="SUSHI"/>
    <property type="match status" value="3"/>
</dbReference>
<organism evidence="13 14">
    <name type="scientific">Triplophysa rosa</name>
    <name type="common">Cave loach</name>
    <dbReference type="NCBI Taxonomy" id="992332"/>
    <lineage>
        <taxon>Eukaryota</taxon>
        <taxon>Metazoa</taxon>
        <taxon>Chordata</taxon>
        <taxon>Craniata</taxon>
        <taxon>Vertebrata</taxon>
        <taxon>Euteleostomi</taxon>
        <taxon>Actinopterygii</taxon>
        <taxon>Neopterygii</taxon>
        <taxon>Teleostei</taxon>
        <taxon>Ostariophysi</taxon>
        <taxon>Cypriniformes</taxon>
        <taxon>Nemacheilidae</taxon>
        <taxon>Triplophysa</taxon>
    </lineage>
</organism>
<evidence type="ECO:0000259" key="11">
    <source>
        <dbReference type="PROSITE" id="PS50240"/>
    </source>
</evidence>
<dbReference type="PROSITE" id="PS01180">
    <property type="entry name" value="CUB"/>
    <property type="match status" value="1"/>
</dbReference>
<evidence type="ECO:0000256" key="9">
    <source>
        <dbReference type="SAM" id="MobiDB-lite"/>
    </source>
</evidence>
<feature type="compositionally biased region" description="Basic and acidic residues" evidence="9">
    <location>
        <begin position="364"/>
        <end position="427"/>
    </location>
</feature>
<evidence type="ECO:0000259" key="10">
    <source>
        <dbReference type="PROSITE" id="PS01180"/>
    </source>
</evidence>
<reference evidence="13" key="1">
    <citation type="submission" date="2021-02" db="EMBL/GenBank/DDBJ databases">
        <title>Comparative genomics reveals that relaxation of natural selection precedes convergent phenotypic evolution of cavefish.</title>
        <authorList>
            <person name="Peng Z."/>
        </authorList>
    </citation>
    <scope>NUCLEOTIDE SEQUENCE</scope>
    <source>
        <tissue evidence="13">Muscle</tissue>
    </source>
</reference>
<dbReference type="GO" id="GO:0005576">
    <property type="term" value="C:extracellular region"/>
    <property type="evidence" value="ECO:0007669"/>
    <property type="project" value="UniProtKB-SubCell"/>
</dbReference>
<dbReference type="PROSITE" id="PS50240">
    <property type="entry name" value="TRYPSIN_DOM"/>
    <property type="match status" value="1"/>
</dbReference>
<gene>
    <name evidence="13" type="ORF">IRJ41_000785</name>
</gene>
<feature type="disulfide bond" evidence="8">
    <location>
        <begin position="309"/>
        <end position="336"/>
    </location>
</feature>
<dbReference type="CDD" id="cd00190">
    <property type="entry name" value="Tryp_SPc"/>
    <property type="match status" value="1"/>
</dbReference>
<evidence type="ECO:0000256" key="7">
    <source>
        <dbReference type="ARBA" id="ARBA00023180"/>
    </source>
</evidence>
<keyword evidence="8" id="KW-0768">Sushi</keyword>
<evidence type="ECO:0000256" key="8">
    <source>
        <dbReference type="PROSITE-ProRule" id="PRU00302"/>
    </source>
</evidence>
<dbReference type="Gene3D" id="2.60.120.290">
    <property type="entry name" value="Spermadhesin, CUB domain"/>
    <property type="match status" value="1"/>
</dbReference>
<dbReference type="SMART" id="SM00020">
    <property type="entry name" value="Tryp_SPc"/>
    <property type="match status" value="1"/>
</dbReference>
<dbReference type="SUPFAM" id="SSF50494">
    <property type="entry name" value="Trypsin-like serine proteases"/>
    <property type="match status" value="1"/>
</dbReference>
<keyword evidence="7" id="KW-0325">Glycoprotein</keyword>
<feature type="compositionally biased region" description="Basic and acidic residues" evidence="9">
    <location>
        <begin position="434"/>
        <end position="447"/>
    </location>
</feature>
<dbReference type="PANTHER" id="PTHR24254:SF9">
    <property type="entry name" value="INACTIVE SERINE PROTEASE PAMR1"/>
    <property type="match status" value="1"/>
</dbReference>
<dbReference type="PANTHER" id="PTHR24254">
    <property type="entry name" value="PROTHROMBIN"/>
    <property type="match status" value="1"/>
</dbReference>
<dbReference type="GO" id="GO:0006508">
    <property type="term" value="P:proteolysis"/>
    <property type="evidence" value="ECO:0007669"/>
    <property type="project" value="UniProtKB-KW"/>
</dbReference>
<keyword evidence="13" id="KW-0378">Hydrolase</keyword>
<dbReference type="SMART" id="SM00042">
    <property type="entry name" value="CUB"/>
    <property type="match status" value="1"/>
</dbReference>
<dbReference type="InterPro" id="IPR001314">
    <property type="entry name" value="Peptidase_S1A"/>
</dbReference>
<accession>A0A9W8C9G4</accession>
<dbReference type="InterPro" id="IPR000859">
    <property type="entry name" value="CUB_dom"/>
</dbReference>
<protein>
    <submittedName>
        <fullName evidence="13">Inactive serine protease PAMR1-like</fullName>
    </submittedName>
</protein>
<dbReference type="Pfam" id="PF00084">
    <property type="entry name" value="Sushi"/>
    <property type="match status" value="4"/>
</dbReference>
<feature type="domain" description="Sushi" evidence="12">
    <location>
        <begin position="220"/>
        <end position="277"/>
    </location>
</feature>
<evidence type="ECO:0000313" key="14">
    <source>
        <dbReference type="Proteomes" id="UP001059041"/>
    </source>
</evidence>
<evidence type="ECO:0000256" key="6">
    <source>
        <dbReference type="ARBA" id="ARBA00023157"/>
    </source>
</evidence>
<feature type="domain" description="Sushi" evidence="12">
    <location>
        <begin position="617"/>
        <end position="674"/>
    </location>
</feature>
<dbReference type="Pfam" id="PF00089">
    <property type="entry name" value="Trypsin"/>
    <property type="match status" value="1"/>
</dbReference>
<dbReference type="CDD" id="cd00041">
    <property type="entry name" value="CUB"/>
    <property type="match status" value="1"/>
</dbReference>
<proteinExistence type="predicted"/>
<sequence length="1046" mass="117513">MYCDILKQSMIPSLRRLGRRALMFSRVVSRVCCETLLLVNSYLPTSLCLTVNVHVAVSDEQVTRVRCSIFENCKRCNNGTWGPRDDFFVKGQYCAECRPGWSGGDCLTCGGVIHRRQGHLVLESYPTNARCEWTVKVDETFTIDLRFMMLSMEFEYSCQYDYVEVRDGDNLNSRIIGRYCGNERPPPIKSTGNSLHILFVSDGYKNFDGFFAIFQESSVLECRGPLSLAHGTTEYVDVRVGGHALFRCDPGYTLQGFQMATCLLDGSWSTPTPQCVSNQNCGIPPRPDRGNHFLVYGPNDVLIAVQFLCYKPYKLHGSPQRTCLSNNTWSGMAPTCVKELDTVSEPENKQNTSKDKSTGPVEKGQAHDKTQQENEHAIDKEIKPQKPTSGKDKFGQYLDSDKDIGKVMRKELGKEKNKEKEENKDTDSNINTITKEETDKFKHDSMKPQDNLENSEKVDKSPTKGLDIDFVDIVLINSKRANNHTENVKSKSKKITDGPKYTILSFTEDNKENIMYEIDTINTANVTQSVDNNDIVENLETIPLTAATGSPEISTVSKTAETTTITVKPTEELKDHTTIQRPTEFSLKETKEESQPNKTEGEFAGTENLIINESEGRHCPPLATLYHGYYELVPELLTETVEFFCNHSYILSGSSWRTCQPNGTWTGNQPICIKAVHKFYSSSGVTNFLNEVRPTQSPVSLPSLPHGFHHLYTHIEYECMSPYYKRSGSARRTCLRTGKWSGRHVSCSPVCGRLKNFASQHPAETNWPWLAAVYRLPASNKLKKHSSVAETKEKTIGMMEKEINTSDWQLVCSGALVNQRSVVVAAHCVTELGKLHPVDTSKIRVVLGKQYRSDLRMTKGLQQLRVSFITVHPNYDPLVLDSDVAVLKLLDKARIGDYVLPICLPDETTEDIRLSIVMGWSLLRDQQDGDMEKARAGHVMLGDIVPCEQQYANYGVPISVSENMLCGRQSTGADQSNICPADTGGVLILPPVTYDTSTSPHRQASQEWKLLGLVSFGYDSLNCNPELYTVYTRITNFIQFIEENMK</sequence>
<dbReference type="Gene3D" id="2.10.70.10">
    <property type="entry name" value="Complement Module, domain 1"/>
    <property type="match status" value="4"/>
</dbReference>
<feature type="compositionally biased region" description="Basic and acidic residues" evidence="9">
    <location>
        <begin position="343"/>
        <end position="357"/>
    </location>
</feature>
<comment type="caution">
    <text evidence="8">Lacks conserved residue(s) required for the propagation of feature annotation.</text>
</comment>
<feature type="disulfide bond" evidence="8">
    <location>
        <begin position="645"/>
        <end position="672"/>
    </location>
</feature>
<evidence type="ECO:0000256" key="2">
    <source>
        <dbReference type="ARBA" id="ARBA00022525"/>
    </source>
</evidence>
<dbReference type="InterPro" id="IPR051659">
    <property type="entry name" value="Serine_Protease_S1-Domain"/>
</dbReference>
<dbReference type="GO" id="GO:0004252">
    <property type="term" value="F:serine-type endopeptidase activity"/>
    <property type="evidence" value="ECO:0007669"/>
    <property type="project" value="InterPro"/>
</dbReference>
<dbReference type="PRINTS" id="PR00722">
    <property type="entry name" value="CHYMOTRYPSIN"/>
</dbReference>
<dbReference type="CDD" id="cd00033">
    <property type="entry name" value="CCP"/>
    <property type="match status" value="4"/>
</dbReference>
<evidence type="ECO:0000256" key="5">
    <source>
        <dbReference type="ARBA" id="ARBA00022737"/>
    </source>
</evidence>
<comment type="caution">
    <text evidence="13">The sequence shown here is derived from an EMBL/GenBank/DDBJ whole genome shotgun (WGS) entry which is preliminary data.</text>
</comment>
<dbReference type="FunFam" id="2.60.120.290:FF:000005">
    <property type="entry name" value="Procollagen C-endopeptidase enhancer 1"/>
    <property type="match status" value="1"/>
</dbReference>
<dbReference type="InterPro" id="IPR009003">
    <property type="entry name" value="Peptidase_S1_PA"/>
</dbReference>
<feature type="domain" description="CUB" evidence="10">
    <location>
        <begin position="109"/>
        <end position="217"/>
    </location>
</feature>
<evidence type="ECO:0000256" key="1">
    <source>
        <dbReference type="ARBA" id="ARBA00004613"/>
    </source>
</evidence>
<evidence type="ECO:0000256" key="3">
    <source>
        <dbReference type="ARBA" id="ARBA00022536"/>
    </source>
</evidence>
<feature type="region of interest" description="Disordered" evidence="9">
    <location>
        <begin position="343"/>
        <end position="463"/>
    </location>
</feature>
<keyword evidence="6 8" id="KW-1015">Disulfide bond</keyword>
<dbReference type="SUPFAM" id="SSF49854">
    <property type="entry name" value="Spermadhesin, CUB domain"/>
    <property type="match status" value="1"/>
</dbReference>
<dbReference type="SUPFAM" id="SSF57535">
    <property type="entry name" value="Complement control module/SCR domain"/>
    <property type="match status" value="4"/>
</dbReference>
<keyword evidence="2" id="KW-0964">Secreted</keyword>
<name>A0A9W8C9G4_TRIRA</name>
<dbReference type="Pfam" id="PF00431">
    <property type="entry name" value="CUB"/>
    <property type="match status" value="1"/>
</dbReference>
<dbReference type="InterPro" id="IPR035914">
    <property type="entry name" value="Sperma_CUB_dom_sf"/>
</dbReference>
<dbReference type="InterPro" id="IPR001254">
    <property type="entry name" value="Trypsin_dom"/>
</dbReference>
<evidence type="ECO:0000313" key="13">
    <source>
        <dbReference type="EMBL" id="KAI7811572.1"/>
    </source>
</evidence>
<feature type="disulfide bond" evidence="8">
    <location>
        <begin position="248"/>
        <end position="275"/>
    </location>
</feature>
<dbReference type="InterPro" id="IPR043504">
    <property type="entry name" value="Peptidase_S1_PA_chymotrypsin"/>
</dbReference>
<comment type="subcellular location">
    <subcellularLocation>
        <location evidence="1">Secreted</location>
    </subcellularLocation>
</comment>
<keyword evidence="5" id="KW-0677">Repeat</keyword>
<dbReference type="EMBL" id="JAFHDT010000003">
    <property type="protein sequence ID" value="KAI7811572.1"/>
    <property type="molecule type" value="Genomic_DNA"/>
</dbReference>
<dbReference type="Proteomes" id="UP001059041">
    <property type="component" value="Linkage Group LG3"/>
</dbReference>
<keyword evidence="13" id="KW-0645">Protease</keyword>
<evidence type="ECO:0000256" key="4">
    <source>
        <dbReference type="ARBA" id="ARBA00022729"/>
    </source>
</evidence>
<keyword evidence="3" id="KW-0245">EGF-like domain</keyword>
<keyword evidence="14" id="KW-1185">Reference proteome</keyword>
<dbReference type="InterPro" id="IPR035976">
    <property type="entry name" value="Sushi/SCR/CCP_sf"/>
</dbReference>
<keyword evidence="4" id="KW-0732">Signal</keyword>